<evidence type="ECO:0000256" key="1">
    <source>
        <dbReference type="SAM" id="SignalP"/>
    </source>
</evidence>
<accession>A0ABT3A4Y4</accession>
<dbReference type="Proteomes" id="UP001652504">
    <property type="component" value="Unassembled WGS sequence"/>
</dbReference>
<reference evidence="2 3" key="1">
    <citation type="submission" date="2022-10" db="EMBL/GenBank/DDBJ databases">
        <title>Aestuariibacter sp. AA17 isolated from Montipora capitata coral fragment.</title>
        <authorList>
            <person name="Emsley S.A."/>
            <person name="Pfannmuller K.M."/>
            <person name="Loughran R.M."/>
            <person name="Shlafstein M."/>
            <person name="Papke E."/>
            <person name="Saw J.H."/>
            <person name="Ushijima B."/>
            <person name="Videau P."/>
        </authorList>
    </citation>
    <scope>NUCLEOTIDE SEQUENCE [LARGE SCALE GENOMIC DNA]</scope>
    <source>
        <strain evidence="2 3">AA17</strain>
    </source>
</reference>
<feature type="chain" id="PRO_5047018926" evidence="1">
    <location>
        <begin position="20"/>
        <end position="163"/>
    </location>
</feature>
<gene>
    <name evidence="2" type="ORF">OE749_03155</name>
</gene>
<keyword evidence="3" id="KW-1185">Reference proteome</keyword>
<name>A0ABT3A4Y4_9ALTE</name>
<sequence>MLKKAIILTAAMFYSAVTAAGQGNTIIPSWFSSDNGSNSNQTYFQLALSNVTSESTSVKVKLYDVNGALYKARSGDTFTVKYSDARSFTEVDSTLEIVIGPYKTVRFTALTGSVQEGYGVIEWSQSEGQNANALVANAYQMVYITDFSHRSERAVPINNGMVF</sequence>
<feature type="signal peptide" evidence="1">
    <location>
        <begin position="1"/>
        <end position="19"/>
    </location>
</feature>
<keyword evidence="1" id="KW-0732">Signal</keyword>
<evidence type="ECO:0000313" key="3">
    <source>
        <dbReference type="Proteomes" id="UP001652504"/>
    </source>
</evidence>
<proteinExistence type="predicted"/>
<protein>
    <submittedName>
        <fullName evidence="2">Uncharacterized protein</fullName>
    </submittedName>
</protein>
<dbReference type="RefSeq" id="WP_263710895.1">
    <property type="nucleotide sequence ID" value="NZ_JAOWKX010000001.1"/>
</dbReference>
<evidence type="ECO:0000313" key="2">
    <source>
        <dbReference type="EMBL" id="MCV2883699.1"/>
    </source>
</evidence>
<organism evidence="2 3">
    <name type="scientific">Fluctibacter corallii</name>
    <dbReference type="NCBI Taxonomy" id="2984329"/>
    <lineage>
        <taxon>Bacteria</taxon>
        <taxon>Pseudomonadati</taxon>
        <taxon>Pseudomonadota</taxon>
        <taxon>Gammaproteobacteria</taxon>
        <taxon>Alteromonadales</taxon>
        <taxon>Alteromonadaceae</taxon>
        <taxon>Fluctibacter</taxon>
    </lineage>
</organism>
<comment type="caution">
    <text evidence="2">The sequence shown here is derived from an EMBL/GenBank/DDBJ whole genome shotgun (WGS) entry which is preliminary data.</text>
</comment>
<dbReference type="EMBL" id="JAOWKX010000001">
    <property type="protein sequence ID" value="MCV2883699.1"/>
    <property type="molecule type" value="Genomic_DNA"/>
</dbReference>